<dbReference type="AntiFam" id="ANF00233">
    <property type="entry name" value="Shadow ORF (opposite trxB)"/>
</dbReference>
<organism evidence="1">
    <name type="scientific">bioreactor metagenome</name>
    <dbReference type="NCBI Taxonomy" id="1076179"/>
    <lineage>
        <taxon>unclassified sequences</taxon>
        <taxon>metagenomes</taxon>
        <taxon>ecological metagenomes</taxon>
    </lineage>
</organism>
<accession>A0A645EUQ1</accession>
<comment type="caution">
    <text evidence="1">The sequence shown here is derived from an EMBL/GenBank/DDBJ whole genome shotgun (WGS) entry which is preliminary data.</text>
</comment>
<gene>
    <name evidence="1" type="ORF">SDC9_151460</name>
</gene>
<dbReference type="EMBL" id="VSSQ01050153">
    <property type="protein sequence ID" value="MPN04224.1"/>
    <property type="molecule type" value="Genomic_DNA"/>
</dbReference>
<protein>
    <submittedName>
        <fullName evidence="1">Uncharacterized protein</fullName>
    </submittedName>
</protein>
<proteinExistence type="predicted"/>
<evidence type="ECO:0000313" key="1">
    <source>
        <dbReference type="EMBL" id="MPN04224.1"/>
    </source>
</evidence>
<reference evidence="1" key="1">
    <citation type="submission" date="2019-08" db="EMBL/GenBank/DDBJ databases">
        <authorList>
            <person name="Kucharzyk K."/>
            <person name="Murdoch R.W."/>
            <person name="Higgins S."/>
            <person name="Loffler F."/>
        </authorList>
    </citation>
    <scope>NUCLEOTIDE SEQUENCE</scope>
</reference>
<sequence length="124" mass="14000">MSDSQEKTINGQVNFLFVGLAHALYQMHPFHAIFSEQAYGIVFEKNFNFWIVHYSLLHNLRCPQIRFTYNQIHFTGQSRQVSSFFASGIPTAYNGNCFFTIEKSVAGSTGRNALSGVFCFVGQA</sequence>
<dbReference type="AlphaFoldDB" id="A0A645EUQ1"/>
<name>A0A645EUQ1_9ZZZZ</name>